<feature type="transmembrane region" description="Helical" evidence="6">
    <location>
        <begin position="289"/>
        <end position="309"/>
    </location>
</feature>
<dbReference type="NCBIfam" id="TIGR00360">
    <property type="entry name" value="ComEC_N-term"/>
    <property type="match status" value="1"/>
</dbReference>
<dbReference type="InterPro" id="IPR004477">
    <property type="entry name" value="ComEC_N"/>
</dbReference>
<keyword evidence="2" id="KW-1003">Cell membrane</keyword>
<protein>
    <recommendedName>
        <fullName evidence="7">ComEC/Rec2-related protein domain-containing protein</fullName>
    </recommendedName>
</protein>
<evidence type="ECO:0000256" key="4">
    <source>
        <dbReference type="ARBA" id="ARBA00022989"/>
    </source>
</evidence>
<feature type="transmembrane region" description="Helical" evidence="6">
    <location>
        <begin position="321"/>
        <end position="339"/>
    </location>
</feature>
<keyword evidence="5 6" id="KW-0472">Membrane</keyword>
<comment type="caution">
    <text evidence="8">The sequence shown here is derived from an EMBL/GenBank/DDBJ whole genome shotgun (WGS) entry which is preliminary data.</text>
</comment>
<comment type="subcellular location">
    <subcellularLocation>
        <location evidence="1">Cell membrane</location>
        <topology evidence="1">Multi-pass membrane protein</topology>
    </subcellularLocation>
</comment>
<dbReference type="STRING" id="1802630.A3H26_03790"/>
<evidence type="ECO:0000256" key="1">
    <source>
        <dbReference type="ARBA" id="ARBA00004651"/>
    </source>
</evidence>
<evidence type="ECO:0000313" key="9">
    <source>
        <dbReference type="Proteomes" id="UP000177763"/>
    </source>
</evidence>
<organism evidence="8 9">
    <name type="scientific">candidate division WWE3 bacterium RIFCSPLOWO2_12_FULL_36_10</name>
    <dbReference type="NCBI Taxonomy" id="1802630"/>
    <lineage>
        <taxon>Bacteria</taxon>
        <taxon>Katanobacteria</taxon>
    </lineage>
</organism>
<feature type="transmembrane region" description="Helical" evidence="6">
    <location>
        <begin position="226"/>
        <end position="250"/>
    </location>
</feature>
<feature type="transmembrane region" description="Helical" evidence="6">
    <location>
        <begin position="138"/>
        <end position="163"/>
    </location>
</feature>
<evidence type="ECO:0000256" key="6">
    <source>
        <dbReference type="SAM" id="Phobius"/>
    </source>
</evidence>
<dbReference type="GO" id="GO:0005886">
    <property type="term" value="C:plasma membrane"/>
    <property type="evidence" value="ECO:0007669"/>
    <property type="project" value="UniProtKB-SubCell"/>
</dbReference>
<evidence type="ECO:0000259" key="7">
    <source>
        <dbReference type="Pfam" id="PF03772"/>
    </source>
</evidence>
<evidence type="ECO:0000256" key="3">
    <source>
        <dbReference type="ARBA" id="ARBA00022692"/>
    </source>
</evidence>
<dbReference type="PANTHER" id="PTHR30619:SF7">
    <property type="entry name" value="BETA-LACTAMASE DOMAIN PROTEIN"/>
    <property type="match status" value="1"/>
</dbReference>
<name>A0A1F4VHJ7_UNCKA</name>
<dbReference type="PANTHER" id="PTHR30619">
    <property type="entry name" value="DNA INTERNALIZATION/COMPETENCE PROTEIN COMEC/REC2"/>
    <property type="match status" value="1"/>
</dbReference>
<dbReference type="Proteomes" id="UP000177763">
    <property type="component" value="Unassembled WGS sequence"/>
</dbReference>
<feature type="transmembrane region" description="Helical" evidence="6">
    <location>
        <begin position="6"/>
        <end position="32"/>
    </location>
</feature>
<dbReference type="InterPro" id="IPR052159">
    <property type="entry name" value="Competence_DNA_uptake"/>
</dbReference>
<dbReference type="AlphaFoldDB" id="A0A1F4VHJ7"/>
<proteinExistence type="predicted"/>
<feature type="transmembrane region" description="Helical" evidence="6">
    <location>
        <begin position="262"/>
        <end position="283"/>
    </location>
</feature>
<feature type="transmembrane region" description="Helical" evidence="6">
    <location>
        <begin position="94"/>
        <end position="118"/>
    </location>
</feature>
<reference evidence="8 9" key="1">
    <citation type="journal article" date="2016" name="Nat. Commun.">
        <title>Thousands of microbial genomes shed light on interconnected biogeochemical processes in an aquifer system.</title>
        <authorList>
            <person name="Anantharaman K."/>
            <person name="Brown C.T."/>
            <person name="Hug L.A."/>
            <person name="Sharon I."/>
            <person name="Castelle C.J."/>
            <person name="Probst A.J."/>
            <person name="Thomas B.C."/>
            <person name="Singh A."/>
            <person name="Wilkins M.J."/>
            <person name="Karaoz U."/>
            <person name="Brodie E.L."/>
            <person name="Williams K.H."/>
            <person name="Hubbard S.S."/>
            <person name="Banfield J.F."/>
        </authorList>
    </citation>
    <scope>NUCLEOTIDE SEQUENCE [LARGE SCALE GENOMIC DNA]</scope>
</reference>
<feature type="transmembrane region" description="Helical" evidence="6">
    <location>
        <begin position="175"/>
        <end position="206"/>
    </location>
</feature>
<keyword evidence="3 6" id="KW-0812">Transmembrane</keyword>
<accession>A0A1F4VHJ7</accession>
<evidence type="ECO:0000256" key="2">
    <source>
        <dbReference type="ARBA" id="ARBA00022475"/>
    </source>
</evidence>
<dbReference type="Pfam" id="PF03772">
    <property type="entry name" value="Competence"/>
    <property type="match status" value="1"/>
</dbReference>
<dbReference type="EMBL" id="MEVN01000043">
    <property type="protein sequence ID" value="OGC56233.1"/>
    <property type="molecule type" value="Genomic_DNA"/>
</dbReference>
<sequence>MKFVKANILYIVLFVAFAFRFTSVCGTNVTYCQHRAKLYTYRNRELTPHSLVTLRNSFARNIGKYMKSPYKELLLGYLLGFNDIKMLSRYNDMLITTGTIHVVVVSGFNISLVCGFIYSLFGNELKLNKIIPAQALSLIYVVLVGLNPPAVRAWAMSTFVIIGRLYGRKGAGVRLLLISLLVMTISDPLLLFSLSFQLSFMATLSLMLYSPSFEVFFKGILGEKTILISDLSTTLGAQVLVWPLISYVFGRISIISPVVNALVLWTVPFATIAGFIFLALTYINSFLSLFFSYIVTLPLYFFIKVVAFFASFSKASLDIRVGLPFFISYYVFFICFHIFSRIGSRSDPDRIL</sequence>
<evidence type="ECO:0000256" key="5">
    <source>
        <dbReference type="ARBA" id="ARBA00023136"/>
    </source>
</evidence>
<feature type="domain" description="ComEC/Rec2-related protein" evidence="7">
    <location>
        <begin position="91"/>
        <end position="337"/>
    </location>
</feature>
<keyword evidence="4 6" id="KW-1133">Transmembrane helix</keyword>
<evidence type="ECO:0000313" key="8">
    <source>
        <dbReference type="EMBL" id="OGC56233.1"/>
    </source>
</evidence>
<gene>
    <name evidence="8" type="ORF">A3H26_03790</name>
</gene>